<keyword evidence="2" id="KW-1185">Reference proteome</keyword>
<proteinExistence type="predicted"/>
<reference evidence="1 2" key="1">
    <citation type="submission" date="2021-03" db="EMBL/GenBank/DDBJ databases">
        <title>Lysobacter sp. nov. isolated from soil of gangwondo yeongwol, south Korea.</title>
        <authorList>
            <person name="Kim K.R."/>
            <person name="Kim K.H."/>
            <person name="Jeon C.O."/>
        </authorList>
    </citation>
    <scope>NUCLEOTIDE SEQUENCE [LARGE SCALE GENOMIC DNA]</scope>
    <source>
        <strain evidence="1 2">R19</strain>
    </source>
</reference>
<dbReference type="Proteomes" id="UP000639274">
    <property type="component" value="Chromosome"/>
</dbReference>
<sequence>MTALSPFERRIVDACLAGDAPVLAALRTQADQAAVERREDTGDGLRTYFVLPDTVAAVEPAALNFTDVDLDIAGVDDGASTSLWVIGGRLAFLEVLAYDGPWPACPELRGLRYLREVQIAPGTWSATPVDARDPDTLARALAGVQADEYGG</sequence>
<accession>A0A974Y5Y9</accession>
<evidence type="ECO:0000313" key="2">
    <source>
        <dbReference type="Proteomes" id="UP000639274"/>
    </source>
</evidence>
<protein>
    <submittedName>
        <fullName evidence="1">Uncharacterized protein</fullName>
    </submittedName>
</protein>
<dbReference type="RefSeq" id="WP_200614845.1">
    <property type="nucleotide sequence ID" value="NZ_CP071518.1"/>
</dbReference>
<dbReference type="EMBL" id="CP071518">
    <property type="protein sequence ID" value="QSX79156.1"/>
    <property type="molecule type" value="Genomic_DNA"/>
</dbReference>
<evidence type="ECO:0000313" key="1">
    <source>
        <dbReference type="EMBL" id="QSX79156.1"/>
    </source>
</evidence>
<dbReference type="AlphaFoldDB" id="A0A974Y5Y9"/>
<name>A0A974Y5Y9_9GAMM</name>
<dbReference type="KEGG" id="lsf:I8J32_004475"/>
<gene>
    <name evidence="1" type="ORF">I8J32_004475</name>
</gene>
<organism evidence="1 2">
    <name type="scientific">Agrilutibacter solisilvae</name>
    <dbReference type="NCBI Taxonomy" id="2763317"/>
    <lineage>
        <taxon>Bacteria</taxon>
        <taxon>Pseudomonadati</taxon>
        <taxon>Pseudomonadota</taxon>
        <taxon>Gammaproteobacteria</taxon>
        <taxon>Lysobacterales</taxon>
        <taxon>Lysobacteraceae</taxon>
        <taxon>Agrilutibacter</taxon>
    </lineage>
</organism>